<comment type="caution">
    <text evidence="2">The sequence shown here is derived from an EMBL/GenBank/DDBJ whole genome shotgun (WGS) entry which is preliminary data.</text>
</comment>
<name>A0AAD5S5L5_9FUNG</name>
<gene>
    <name evidence="2" type="ORF">HK097_000327</name>
</gene>
<feature type="region of interest" description="Disordered" evidence="1">
    <location>
        <begin position="37"/>
        <end position="87"/>
    </location>
</feature>
<dbReference type="Proteomes" id="UP001212841">
    <property type="component" value="Unassembled WGS sequence"/>
</dbReference>
<dbReference type="AlphaFoldDB" id="A0AAD5S5L5"/>
<sequence>MVDTYPAMHQFLFPSPTPATDTPWTPTQFFRMDGTTDSFTVAGTSRSEPDERDWPSSKRVKLEPMSPVTWSGSGSSDSPTSEEDAIGEEVEVVTTVEDFLAANLHPTPPFPIPVTLPSHAAPPYFDSPTIGITATLGHNPYPTPPHLGSTFEPHQSPSTTPWTGIPRSFAPMDLAAFVRSTTVTGQYGLCHATPSYYHCVRKMMELFGQVVLELQDLGGNTLAHWAALVNDVNAL</sequence>
<feature type="compositionally biased region" description="Low complexity" evidence="1">
    <location>
        <begin position="66"/>
        <end position="79"/>
    </location>
</feature>
<evidence type="ECO:0000313" key="3">
    <source>
        <dbReference type="Proteomes" id="UP001212841"/>
    </source>
</evidence>
<keyword evidence="3" id="KW-1185">Reference proteome</keyword>
<proteinExistence type="predicted"/>
<organism evidence="2 3">
    <name type="scientific">Rhizophlyctis rosea</name>
    <dbReference type="NCBI Taxonomy" id="64517"/>
    <lineage>
        <taxon>Eukaryota</taxon>
        <taxon>Fungi</taxon>
        <taxon>Fungi incertae sedis</taxon>
        <taxon>Chytridiomycota</taxon>
        <taxon>Chytridiomycota incertae sedis</taxon>
        <taxon>Chytridiomycetes</taxon>
        <taxon>Rhizophlyctidales</taxon>
        <taxon>Rhizophlyctidaceae</taxon>
        <taxon>Rhizophlyctis</taxon>
    </lineage>
</organism>
<dbReference type="EMBL" id="JADGJD010001046">
    <property type="protein sequence ID" value="KAJ3047004.1"/>
    <property type="molecule type" value="Genomic_DNA"/>
</dbReference>
<evidence type="ECO:0000256" key="1">
    <source>
        <dbReference type="SAM" id="MobiDB-lite"/>
    </source>
</evidence>
<evidence type="ECO:0000313" key="2">
    <source>
        <dbReference type="EMBL" id="KAJ3047004.1"/>
    </source>
</evidence>
<feature type="compositionally biased region" description="Polar residues" evidence="1">
    <location>
        <begin position="37"/>
        <end position="46"/>
    </location>
</feature>
<accession>A0AAD5S5L5</accession>
<feature type="non-terminal residue" evidence="2">
    <location>
        <position position="235"/>
    </location>
</feature>
<feature type="compositionally biased region" description="Basic and acidic residues" evidence="1">
    <location>
        <begin position="47"/>
        <end position="62"/>
    </location>
</feature>
<protein>
    <submittedName>
        <fullName evidence="2">Uncharacterized protein</fullName>
    </submittedName>
</protein>
<reference evidence="2" key="1">
    <citation type="submission" date="2020-05" db="EMBL/GenBank/DDBJ databases">
        <title>Phylogenomic resolution of chytrid fungi.</title>
        <authorList>
            <person name="Stajich J.E."/>
            <person name="Amses K."/>
            <person name="Simmons R."/>
            <person name="Seto K."/>
            <person name="Myers J."/>
            <person name="Bonds A."/>
            <person name="Quandt C.A."/>
            <person name="Barry K."/>
            <person name="Liu P."/>
            <person name="Grigoriev I."/>
            <person name="Longcore J.E."/>
            <person name="James T.Y."/>
        </authorList>
    </citation>
    <scope>NUCLEOTIDE SEQUENCE</scope>
    <source>
        <strain evidence="2">JEL0318</strain>
    </source>
</reference>